<dbReference type="EMBL" id="JABEBT010000101">
    <property type="protein sequence ID" value="KAF7632507.1"/>
    <property type="molecule type" value="Genomic_DNA"/>
</dbReference>
<gene>
    <name evidence="1" type="ORF">Mgra_00008104</name>
</gene>
<organism evidence="1 2">
    <name type="scientific">Meloidogyne graminicola</name>
    <dbReference type="NCBI Taxonomy" id="189291"/>
    <lineage>
        <taxon>Eukaryota</taxon>
        <taxon>Metazoa</taxon>
        <taxon>Ecdysozoa</taxon>
        <taxon>Nematoda</taxon>
        <taxon>Chromadorea</taxon>
        <taxon>Rhabditida</taxon>
        <taxon>Tylenchina</taxon>
        <taxon>Tylenchomorpha</taxon>
        <taxon>Tylenchoidea</taxon>
        <taxon>Meloidogynidae</taxon>
        <taxon>Meloidogyninae</taxon>
        <taxon>Meloidogyne</taxon>
    </lineage>
</organism>
<reference evidence="1" key="1">
    <citation type="journal article" date="2020" name="Ecol. Evol.">
        <title>Genome structure and content of the rice root-knot nematode (Meloidogyne graminicola).</title>
        <authorList>
            <person name="Phan N.T."/>
            <person name="Danchin E.G.J."/>
            <person name="Klopp C."/>
            <person name="Perfus-Barbeoch L."/>
            <person name="Kozlowski D.K."/>
            <person name="Koutsovoulos G.D."/>
            <person name="Lopez-Roques C."/>
            <person name="Bouchez O."/>
            <person name="Zahm M."/>
            <person name="Besnard G."/>
            <person name="Bellafiore S."/>
        </authorList>
    </citation>
    <scope>NUCLEOTIDE SEQUENCE</scope>
    <source>
        <strain evidence="1">VN-18</strain>
    </source>
</reference>
<name>A0A8S9ZGS3_9BILA</name>
<protein>
    <submittedName>
        <fullName evidence="1">Uncharacterized protein</fullName>
    </submittedName>
</protein>
<dbReference type="AlphaFoldDB" id="A0A8S9ZGS3"/>
<keyword evidence="2" id="KW-1185">Reference proteome</keyword>
<proteinExistence type="predicted"/>
<sequence length="173" mass="20667">MDQINPLISKMSEKEKYAFKNYIEQEKMKAENSVNYGRNFMENYYGKGGNNSNGQLKNDEQKLFKEQHKDFFNHKNIIPQHQQHQSKNNQQVHGQVRPIYIGESSSSVIEKKQNVQKPELSTTKYLEEENVNFDDNLQELLDEFQNNDIHNLDQFLPHNESSKYSKHFYKHYF</sequence>
<evidence type="ECO:0000313" key="1">
    <source>
        <dbReference type="EMBL" id="KAF7632507.1"/>
    </source>
</evidence>
<accession>A0A8S9ZGS3</accession>
<evidence type="ECO:0000313" key="2">
    <source>
        <dbReference type="Proteomes" id="UP000605970"/>
    </source>
</evidence>
<dbReference type="Proteomes" id="UP000605970">
    <property type="component" value="Unassembled WGS sequence"/>
</dbReference>
<comment type="caution">
    <text evidence="1">The sequence shown here is derived from an EMBL/GenBank/DDBJ whole genome shotgun (WGS) entry which is preliminary data.</text>
</comment>